<dbReference type="Pfam" id="PF12833">
    <property type="entry name" value="HTH_18"/>
    <property type="match status" value="1"/>
</dbReference>
<organism evidence="5 6">
    <name type="scientific">Flagellimonas hadalis</name>
    <dbReference type="NCBI Taxonomy" id="2597517"/>
    <lineage>
        <taxon>Bacteria</taxon>
        <taxon>Pseudomonadati</taxon>
        <taxon>Bacteroidota</taxon>
        <taxon>Flavobacteriia</taxon>
        <taxon>Flavobacteriales</taxon>
        <taxon>Flavobacteriaceae</taxon>
        <taxon>Flagellimonas</taxon>
    </lineage>
</organism>
<dbReference type="PROSITE" id="PS01124">
    <property type="entry name" value="HTH_ARAC_FAMILY_2"/>
    <property type="match status" value="1"/>
</dbReference>
<evidence type="ECO:0000256" key="3">
    <source>
        <dbReference type="ARBA" id="ARBA00023163"/>
    </source>
</evidence>
<dbReference type="GO" id="GO:0043565">
    <property type="term" value="F:sequence-specific DNA binding"/>
    <property type="evidence" value="ECO:0007669"/>
    <property type="project" value="InterPro"/>
</dbReference>
<dbReference type="OrthoDB" id="662446at2"/>
<sequence>MERKIRFYKTQDQTLRKYMEGYYFISGEDNHSPIHFISFPGNYFVATVCQNVDVTFKKDLISILPASTKNIVADFYHKKTNPVKIRYAQPFNEITIYFKPLGILHFLENLEDFEFLSTTKKIPFPKYLDEMSKILHMNDHSGKIHALESYWLSLLKNKDLGMLESILHDIEKGLKITDIADHRGISRQYLHKLLLKYTGRSPSQYQKIHRFKKMVGEYKRDQNLSHLAYDHLYFDQAHFNKHFKALTHSQPGRFFRDATIMDSVLWMYGH</sequence>
<keyword evidence="2" id="KW-0238">DNA-binding</keyword>
<dbReference type="GO" id="GO:0003700">
    <property type="term" value="F:DNA-binding transcription factor activity"/>
    <property type="evidence" value="ECO:0007669"/>
    <property type="project" value="InterPro"/>
</dbReference>
<gene>
    <name evidence="5" type="ORF">FOT42_016565</name>
</gene>
<proteinExistence type="predicted"/>
<evidence type="ECO:0000259" key="4">
    <source>
        <dbReference type="PROSITE" id="PS01124"/>
    </source>
</evidence>
<dbReference type="PANTHER" id="PTHR46796:SF13">
    <property type="entry name" value="HTH-TYPE TRANSCRIPTIONAL ACTIVATOR RHAS"/>
    <property type="match status" value="1"/>
</dbReference>
<dbReference type="Proteomes" id="UP000319204">
    <property type="component" value="Unassembled WGS sequence"/>
</dbReference>
<dbReference type="InterPro" id="IPR050204">
    <property type="entry name" value="AraC_XylS_family_regulators"/>
</dbReference>
<keyword evidence="3" id="KW-0804">Transcription</keyword>
<name>A0A5N5J0A2_9FLAO</name>
<dbReference type="SUPFAM" id="SSF46689">
    <property type="entry name" value="Homeodomain-like"/>
    <property type="match status" value="1"/>
</dbReference>
<dbReference type="Gene3D" id="1.10.10.60">
    <property type="entry name" value="Homeodomain-like"/>
    <property type="match status" value="1"/>
</dbReference>
<dbReference type="RefSeq" id="WP_151891634.1">
    <property type="nucleotide sequence ID" value="NZ_VNIK02000016.1"/>
</dbReference>
<evidence type="ECO:0000256" key="1">
    <source>
        <dbReference type="ARBA" id="ARBA00023015"/>
    </source>
</evidence>
<dbReference type="AlphaFoldDB" id="A0A5N5J0A2"/>
<feature type="domain" description="HTH araC/xylS-type" evidence="4">
    <location>
        <begin position="160"/>
        <end position="257"/>
    </location>
</feature>
<keyword evidence="1" id="KW-0805">Transcription regulation</keyword>
<reference evidence="5" key="1">
    <citation type="submission" date="2019-10" db="EMBL/GenBank/DDBJ databases">
        <title>Muricauda hadale sp. nov., a piezophilic bacterium isolated from hadopelagic water of the Mariana Trench.</title>
        <authorList>
            <person name="Wei Y."/>
        </authorList>
    </citation>
    <scope>NUCLEOTIDE SEQUENCE [LARGE SCALE GENOMIC DNA]</scope>
    <source>
        <strain evidence="5">MT-229</strain>
    </source>
</reference>
<keyword evidence="6" id="KW-1185">Reference proteome</keyword>
<dbReference type="EMBL" id="VNIK02000016">
    <property type="protein sequence ID" value="KAB5484482.1"/>
    <property type="molecule type" value="Genomic_DNA"/>
</dbReference>
<dbReference type="PANTHER" id="PTHR46796">
    <property type="entry name" value="HTH-TYPE TRANSCRIPTIONAL ACTIVATOR RHAS-RELATED"/>
    <property type="match status" value="1"/>
</dbReference>
<protein>
    <submittedName>
        <fullName evidence="5">Helix-turn-helix transcriptional regulator</fullName>
    </submittedName>
</protein>
<accession>A0A5N5J0A2</accession>
<evidence type="ECO:0000313" key="6">
    <source>
        <dbReference type="Proteomes" id="UP000319204"/>
    </source>
</evidence>
<dbReference type="SMART" id="SM00342">
    <property type="entry name" value="HTH_ARAC"/>
    <property type="match status" value="1"/>
</dbReference>
<comment type="caution">
    <text evidence="5">The sequence shown here is derived from an EMBL/GenBank/DDBJ whole genome shotgun (WGS) entry which is preliminary data.</text>
</comment>
<evidence type="ECO:0000256" key="2">
    <source>
        <dbReference type="ARBA" id="ARBA00023125"/>
    </source>
</evidence>
<dbReference type="InterPro" id="IPR018060">
    <property type="entry name" value="HTH_AraC"/>
</dbReference>
<evidence type="ECO:0000313" key="5">
    <source>
        <dbReference type="EMBL" id="KAB5484482.1"/>
    </source>
</evidence>
<dbReference type="InterPro" id="IPR009057">
    <property type="entry name" value="Homeodomain-like_sf"/>
</dbReference>